<dbReference type="PROSITE" id="PS50088">
    <property type="entry name" value="ANK_REPEAT"/>
    <property type="match status" value="3"/>
</dbReference>
<dbReference type="InterPro" id="IPR036770">
    <property type="entry name" value="Ankyrin_rpt-contain_sf"/>
</dbReference>
<dbReference type="Gene3D" id="3.40.50.300">
    <property type="entry name" value="P-loop containing nucleotide triphosphate hydrolases"/>
    <property type="match status" value="1"/>
</dbReference>
<evidence type="ECO:0000256" key="1">
    <source>
        <dbReference type="ARBA" id="ARBA00022737"/>
    </source>
</evidence>
<protein>
    <recommendedName>
        <fullName evidence="7">Nucleoside phosphorylase domain-containing protein</fullName>
    </recommendedName>
</protein>
<evidence type="ECO:0000256" key="2">
    <source>
        <dbReference type="PROSITE-ProRule" id="PRU00023"/>
    </source>
</evidence>
<dbReference type="InterPro" id="IPR027417">
    <property type="entry name" value="P-loop_NTPase"/>
</dbReference>
<feature type="repeat" description="ANK" evidence="2">
    <location>
        <begin position="882"/>
        <end position="914"/>
    </location>
</feature>
<organism evidence="5 6">
    <name type="scientific">Gomphillus americanus</name>
    <dbReference type="NCBI Taxonomy" id="1940652"/>
    <lineage>
        <taxon>Eukaryota</taxon>
        <taxon>Fungi</taxon>
        <taxon>Dikarya</taxon>
        <taxon>Ascomycota</taxon>
        <taxon>Pezizomycotina</taxon>
        <taxon>Lecanoromycetes</taxon>
        <taxon>OSLEUM clade</taxon>
        <taxon>Ostropomycetidae</taxon>
        <taxon>Ostropales</taxon>
        <taxon>Graphidaceae</taxon>
        <taxon>Gomphilloideae</taxon>
        <taxon>Gomphillus</taxon>
    </lineage>
</organism>
<dbReference type="PANTHER" id="PTHR46082">
    <property type="entry name" value="ATP/GTP-BINDING PROTEIN-RELATED"/>
    <property type="match status" value="1"/>
</dbReference>
<keyword evidence="1" id="KW-0677">Repeat</keyword>
<evidence type="ECO:0000313" key="6">
    <source>
        <dbReference type="Proteomes" id="UP000664169"/>
    </source>
</evidence>
<dbReference type="GO" id="GO:0009116">
    <property type="term" value="P:nucleoside metabolic process"/>
    <property type="evidence" value="ECO:0007669"/>
    <property type="project" value="InterPro"/>
</dbReference>
<dbReference type="SUPFAM" id="SSF48403">
    <property type="entry name" value="Ankyrin repeat"/>
    <property type="match status" value="1"/>
</dbReference>
<dbReference type="SUPFAM" id="SSF53167">
    <property type="entry name" value="Purine and uridine phosphorylases"/>
    <property type="match status" value="1"/>
</dbReference>
<dbReference type="InterPro" id="IPR002110">
    <property type="entry name" value="Ankyrin_rpt"/>
</dbReference>
<evidence type="ECO:0008006" key="7">
    <source>
        <dbReference type="Google" id="ProtNLM"/>
    </source>
</evidence>
<dbReference type="PROSITE" id="PS50297">
    <property type="entry name" value="ANK_REP_REGION"/>
    <property type="match status" value="3"/>
</dbReference>
<dbReference type="GO" id="GO:0003824">
    <property type="term" value="F:catalytic activity"/>
    <property type="evidence" value="ECO:0007669"/>
    <property type="project" value="InterPro"/>
</dbReference>
<dbReference type="PANTHER" id="PTHR46082:SF11">
    <property type="entry name" value="AAA+ ATPASE DOMAIN-CONTAINING PROTEIN-RELATED"/>
    <property type="match status" value="1"/>
</dbReference>
<dbReference type="Pfam" id="PF24883">
    <property type="entry name" value="NPHP3_N"/>
    <property type="match status" value="1"/>
</dbReference>
<dbReference type="InterPro" id="IPR053137">
    <property type="entry name" value="NLR-like"/>
</dbReference>
<dbReference type="Pfam" id="PF01048">
    <property type="entry name" value="PNP_UDP_1"/>
    <property type="match status" value="1"/>
</dbReference>
<feature type="domain" description="Nucleoside phosphorylase" evidence="3">
    <location>
        <begin position="9"/>
        <end position="307"/>
    </location>
</feature>
<dbReference type="InterPro" id="IPR035994">
    <property type="entry name" value="Nucleoside_phosphorylase_sf"/>
</dbReference>
<feature type="repeat" description="ANK" evidence="2">
    <location>
        <begin position="914"/>
        <end position="946"/>
    </location>
</feature>
<dbReference type="OrthoDB" id="1577640at2759"/>
<gene>
    <name evidence="5" type="ORF">GOMPHAMPRED_007301</name>
</gene>
<dbReference type="Pfam" id="PF12796">
    <property type="entry name" value="Ank_2"/>
    <property type="match status" value="2"/>
</dbReference>
<dbReference type="SUPFAM" id="SSF52540">
    <property type="entry name" value="P-loop containing nucleoside triphosphate hydrolases"/>
    <property type="match status" value="1"/>
</dbReference>
<keyword evidence="6" id="KW-1185">Reference proteome</keyword>
<dbReference type="InterPro" id="IPR056884">
    <property type="entry name" value="NPHP3-like_N"/>
</dbReference>
<comment type="caution">
    <text evidence="5">The sequence shown here is derived from an EMBL/GenBank/DDBJ whole genome shotgun (WGS) entry which is preliminary data.</text>
</comment>
<name>A0A8H3ESY2_9LECA</name>
<dbReference type="SMART" id="SM00248">
    <property type="entry name" value="ANK"/>
    <property type="match status" value="4"/>
</dbReference>
<sequence length="971" mass="108238">MVDVTRYTIGWICATHPELVAARLHLDEEHDALDQAAVDDNNTYILGNIGKHQIVIATLPKGEYGIGTAASVARDMIRSFPNVRIGLMVGIGGGAPTSKQDIRLGDVIVSTPGYSKGGVFQYDFGEKTSGVDFTTYGHLNSPPLSVRSAVSILSTDFEMDGHNIENDVASLLAKRAKLKSYQRPDNSTDALYEASYEHQGGESCADTCKPEFLVKRNAREDEDVVIHYGLIASANTLMKDANVRNRLAQEYGILCFEMEAAGLMNQLPFLVIRGICDYSDSHMNRAWQGYAAMTAASYARKLLTRMIPSKVESEQKLSEIIAIKEGIEHVSKRIEHVIERVEQQDTGHLEVNIDAWLEAPDPSSNHNEALRHRYGETGAWVFEMDAFRKWSNCSTAIWLHGISGCGKTILTSTIIEHLRKSRPEPIVYFYFHVQDSRKRNLRQMLRALTGQLYRAHIPARAPLELLHRSTTDRPTNHSPAHSMLSGNVRSEHDIKSELEEWLENNLMLEIRGVFLDEDIKAFVQACIYDGNGQLKRWRRRPDVQQKIAAHLIEKADSMFRWVVCQLEVLKKCVDPRGLDAALRSLPRGLDATYDRILGDIPPEQRSYVVRILQFALYSKKPMILEELVDIVAVHPDETLVFDEYDRMPEPLELAWCCASLVRVVSRDFDPFNLNDFWSGNSCLKSITELQLAHASVREHLLSNRPGNIFMLELQEIVAKASIVMVSLAYLHERSVKAQENSNDIRDMNLPFDTYAAKNWLDYASVAEKHGKAVIDWIVKTLTTENSFHSYLDLYDPDDDGRSILEHPRPSPIYYASLGGLTASARILIANGAKTDINEKLGCLGTALMAAAVFGYIDLVRLLLDNGANINTTYRRGMVNGYVHDTALQAASRNGHVGIVKLLLGRGANANHIGANGSALQWAAYKGHLEVMEELIAGGADVNLVDCKTHMAGYNRGKTALESATAGGILLL</sequence>
<reference evidence="5" key="1">
    <citation type="submission" date="2021-03" db="EMBL/GenBank/DDBJ databases">
        <authorList>
            <person name="Tagirdzhanova G."/>
        </authorList>
    </citation>
    <scope>NUCLEOTIDE SEQUENCE</scope>
</reference>
<evidence type="ECO:0000259" key="3">
    <source>
        <dbReference type="Pfam" id="PF01048"/>
    </source>
</evidence>
<dbReference type="AlphaFoldDB" id="A0A8H3ESY2"/>
<dbReference type="Proteomes" id="UP000664169">
    <property type="component" value="Unassembled WGS sequence"/>
</dbReference>
<dbReference type="InterPro" id="IPR000845">
    <property type="entry name" value="Nucleoside_phosphorylase_d"/>
</dbReference>
<accession>A0A8H3ESY2</accession>
<dbReference type="Gene3D" id="3.40.50.1580">
    <property type="entry name" value="Nucleoside phosphorylase domain"/>
    <property type="match status" value="1"/>
</dbReference>
<dbReference type="Gene3D" id="1.25.40.20">
    <property type="entry name" value="Ankyrin repeat-containing domain"/>
    <property type="match status" value="1"/>
</dbReference>
<evidence type="ECO:0000259" key="4">
    <source>
        <dbReference type="Pfam" id="PF24883"/>
    </source>
</evidence>
<dbReference type="EMBL" id="CAJPDQ010000006">
    <property type="protein sequence ID" value="CAF9911100.1"/>
    <property type="molecule type" value="Genomic_DNA"/>
</dbReference>
<feature type="domain" description="Nephrocystin 3-like N-terminal" evidence="4">
    <location>
        <begin position="377"/>
        <end position="469"/>
    </location>
</feature>
<feature type="repeat" description="ANK" evidence="2">
    <location>
        <begin position="845"/>
        <end position="874"/>
    </location>
</feature>
<keyword evidence="2" id="KW-0040">ANK repeat</keyword>
<evidence type="ECO:0000313" key="5">
    <source>
        <dbReference type="EMBL" id="CAF9911100.1"/>
    </source>
</evidence>
<proteinExistence type="predicted"/>